<dbReference type="EMBL" id="BAABUJ010000008">
    <property type="protein sequence ID" value="GAA5797593.1"/>
    <property type="molecule type" value="Genomic_DNA"/>
</dbReference>
<evidence type="ECO:0000259" key="6">
    <source>
        <dbReference type="PROSITE" id="PS50908"/>
    </source>
</evidence>
<keyword evidence="2 4" id="KW-0863">Zinc-finger</keyword>
<reference evidence="7 8" key="1">
    <citation type="submission" date="2024-04" db="EMBL/GenBank/DDBJ databases">
        <title>genome sequences of Mucor flavus KT1a and Helicostylum pulchrum KT1b strains isolation_sourced from the surface of a dry-aged beef.</title>
        <authorList>
            <person name="Toyotome T."/>
            <person name="Hosono M."/>
            <person name="Torimaru M."/>
            <person name="Fukuda K."/>
            <person name="Mikami N."/>
        </authorList>
    </citation>
    <scope>NUCLEOTIDE SEQUENCE [LARGE SCALE GENOMIC DNA]</scope>
    <source>
        <strain evidence="7 8">KT1b</strain>
    </source>
</reference>
<evidence type="ECO:0000313" key="8">
    <source>
        <dbReference type="Proteomes" id="UP001476247"/>
    </source>
</evidence>
<dbReference type="InterPro" id="IPR016135">
    <property type="entry name" value="UBQ-conjugating_enzyme/RWD"/>
</dbReference>
<dbReference type="Pfam" id="PF21539">
    <property type="entry name" value="Med15_C"/>
    <property type="match status" value="1"/>
</dbReference>
<evidence type="ECO:0000313" key="7">
    <source>
        <dbReference type="EMBL" id="GAA5797593.1"/>
    </source>
</evidence>
<dbReference type="SMART" id="SM00356">
    <property type="entry name" value="ZnF_C3H1"/>
    <property type="match status" value="1"/>
</dbReference>
<dbReference type="SUPFAM" id="SSF54495">
    <property type="entry name" value="UBC-like"/>
    <property type="match status" value="1"/>
</dbReference>
<dbReference type="SUPFAM" id="SSF90229">
    <property type="entry name" value="CCCH zinc finger"/>
    <property type="match status" value="1"/>
</dbReference>
<protein>
    <recommendedName>
        <fullName evidence="9">C3H1-type domain-containing protein</fullName>
    </recommendedName>
</protein>
<evidence type="ECO:0000256" key="3">
    <source>
        <dbReference type="ARBA" id="ARBA00022833"/>
    </source>
</evidence>
<feature type="zinc finger region" description="C3H1-type" evidence="4">
    <location>
        <begin position="6"/>
        <end position="33"/>
    </location>
</feature>
<accession>A0ABP9XS38</accession>
<keyword evidence="8" id="KW-1185">Reference proteome</keyword>
<keyword evidence="3 4" id="KW-0862">Zinc</keyword>
<evidence type="ECO:0000259" key="5">
    <source>
        <dbReference type="PROSITE" id="PS50103"/>
    </source>
</evidence>
<keyword evidence="1 4" id="KW-0479">Metal-binding</keyword>
<evidence type="ECO:0000256" key="4">
    <source>
        <dbReference type="PROSITE-ProRule" id="PRU00723"/>
    </source>
</evidence>
<dbReference type="PROSITE" id="PS50103">
    <property type="entry name" value="ZF_C3H1"/>
    <property type="match status" value="1"/>
</dbReference>
<dbReference type="PROSITE" id="PS50908">
    <property type="entry name" value="RWD"/>
    <property type="match status" value="1"/>
</dbReference>
<dbReference type="Proteomes" id="UP001476247">
    <property type="component" value="Unassembled WGS sequence"/>
</dbReference>
<dbReference type="InterPro" id="IPR006575">
    <property type="entry name" value="RWD_dom"/>
</dbReference>
<feature type="domain" description="C3H1-type" evidence="5">
    <location>
        <begin position="6"/>
        <end position="33"/>
    </location>
</feature>
<sequence length="168" mass="19327">MYTTTKRFPASCRFFTQGNCRAGQECHFAHILPFNGSPKSKTHPVIVGEDSNSSVQDLNSIQKAILNLELDQLEKKYASCFQSTIQKDSNTLIDLILPLENKEDIKVQLIIPYNYPDSQCTLQIQNTNMTSQTKSNIQAAFEDYEWHQMRHKTLVQQLDWLTTHFNAL</sequence>
<dbReference type="Gene3D" id="4.10.1000.10">
    <property type="entry name" value="Zinc finger, CCCH-type"/>
    <property type="match status" value="1"/>
</dbReference>
<proteinExistence type="predicted"/>
<name>A0ABP9XS38_9FUNG</name>
<dbReference type="InterPro" id="IPR000571">
    <property type="entry name" value="Znf_CCCH"/>
</dbReference>
<comment type="caution">
    <text evidence="7">The sequence shown here is derived from an EMBL/GenBank/DDBJ whole genome shotgun (WGS) entry which is preliminary data.</text>
</comment>
<evidence type="ECO:0000256" key="1">
    <source>
        <dbReference type="ARBA" id="ARBA00022723"/>
    </source>
</evidence>
<feature type="domain" description="RWD" evidence="6">
    <location>
        <begin position="68"/>
        <end position="168"/>
    </location>
</feature>
<dbReference type="InterPro" id="IPR048386">
    <property type="entry name" value="Med15_C"/>
</dbReference>
<dbReference type="InterPro" id="IPR036855">
    <property type="entry name" value="Znf_CCCH_sf"/>
</dbReference>
<organism evidence="7 8">
    <name type="scientific">Helicostylum pulchrum</name>
    <dbReference type="NCBI Taxonomy" id="562976"/>
    <lineage>
        <taxon>Eukaryota</taxon>
        <taxon>Fungi</taxon>
        <taxon>Fungi incertae sedis</taxon>
        <taxon>Mucoromycota</taxon>
        <taxon>Mucoromycotina</taxon>
        <taxon>Mucoromycetes</taxon>
        <taxon>Mucorales</taxon>
        <taxon>Mucorineae</taxon>
        <taxon>Mucoraceae</taxon>
        <taxon>Helicostylum</taxon>
    </lineage>
</organism>
<gene>
    <name evidence="7" type="ORF">HPULCUR_002981</name>
</gene>
<evidence type="ECO:0000256" key="2">
    <source>
        <dbReference type="ARBA" id="ARBA00022771"/>
    </source>
</evidence>
<evidence type="ECO:0008006" key="9">
    <source>
        <dbReference type="Google" id="ProtNLM"/>
    </source>
</evidence>
<dbReference type="Pfam" id="PF00642">
    <property type="entry name" value="zf-CCCH"/>
    <property type="match status" value="1"/>
</dbReference>